<keyword evidence="3 5" id="KW-0472">Membrane</keyword>
<feature type="transmembrane region" description="Helical" evidence="5">
    <location>
        <begin position="236"/>
        <end position="255"/>
    </location>
</feature>
<evidence type="ECO:0000259" key="7">
    <source>
        <dbReference type="Pfam" id="PF07686"/>
    </source>
</evidence>
<dbReference type="SUPFAM" id="SSF48726">
    <property type="entry name" value="Immunoglobulin"/>
    <property type="match status" value="1"/>
</dbReference>
<evidence type="ECO:0000313" key="9">
    <source>
        <dbReference type="Proteomes" id="UP000503349"/>
    </source>
</evidence>
<reference evidence="8 9" key="1">
    <citation type="submission" date="2019-02" db="EMBL/GenBank/DDBJ databases">
        <title>Opniocepnalus argus genome.</title>
        <authorList>
            <person name="Zhou C."/>
            <person name="Xiao S."/>
        </authorList>
    </citation>
    <scope>NUCLEOTIDE SEQUENCE [LARGE SCALE GENOMIC DNA]</scope>
    <source>
        <strain evidence="8">OARG1902GOOAL</strain>
        <tissue evidence="8">Muscle</tissue>
    </source>
</reference>
<evidence type="ECO:0000256" key="3">
    <source>
        <dbReference type="ARBA" id="ARBA00023136"/>
    </source>
</evidence>
<evidence type="ECO:0000256" key="5">
    <source>
        <dbReference type="SAM" id="Phobius"/>
    </source>
</evidence>
<evidence type="ECO:0000256" key="4">
    <source>
        <dbReference type="ARBA" id="ARBA00023180"/>
    </source>
</evidence>
<keyword evidence="5" id="KW-1133">Transmembrane helix</keyword>
<dbReference type="GO" id="GO:0016020">
    <property type="term" value="C:membrane"/>
    <property type="evidence" value="ECO:0007669"/>
    <property type="project" value="UniProtKB-SubCell"/>
</dbReference>
<feature type="chain" id="PRO_5026322850" evidence="6">
    <location>
        <begin position="21"/>
        <end position="269"/>
    </location>
</feature>
<reference evidence="9" key="2">
    <citation type="submission" date="2019-02" db="EMBL/GenBank/DDBJ databases">
        <title>Opniocepnalus argus Var Kimnra genome.</title>
        <authorList>
            <person name="Zhou C."/>
            <person name="Xiao S."/>
        </authorList>
    </citation>
    <scope>NUCLEOTIDE SEQUENCE [LARGE SCALE GENOMIC DNA]</scope>
</reference>
<evidence type="ECO:0000256" key="1">
    <source>
        <dbReference type="ARBA" id="ARBA00004370"/>
    </source>
</evidence>
<gene>
    <name evidence="8" type="ORF">EXN66_Car014330</name>
</gene>
<dbReference type="InterPro" id="IPR013106">
    <property type="entry name" value="Ig_V-set"/>
</dbReference>
<feature type="domain" description="Immunoglobulin V-set" evidence="7">
    <location>
        <begin position="26"/>
        <end position="121"/>
    </location>
</feature>
<dbReference type="InterPro" id="IPR015631">
    <property type="entry name" value="CD2/SLAM_rcpt"/>
</dbReference>
<dbReference type="PANTHER" id="PTHR12080">
    <property type="entry name" value="SIGNALING LYMPHOCYTIC ACTIVATION MOLECULE"/>
    <property type="match status" value="1"/>
</dbReference>
<proteinExistence type="predicted"/>
<protein>
    <submittedName>
        <fullName evidence="8">SLAM family member 9</fullName>
    </submittedName>
</protein>
<dbReference type="AlphaFoldDB" id="A0A6G1Q8I4"/>
<keyword evidence="2 6" id="KW-0732">Signal</keyword>
<evidence type="ECO:0000313" key="8">
    <source>
        <dbReference type="EMBL" id="KAF3698643.1"/>
    </source>
</evidence>
<organism evidence="8 9">
    <name type="scientific">Channa argus</name>
    <name type="common">Northern snakehead</name>
    <name type="synonym">Ophicephalus argus</name>
    <dbReference type="NCBI Taxonomy" id="215402"/>
    <lineage>
        <taxon>Eukaryota</taxon>
        <taxon>Metazoa</taxon>
        <taxon>Chordata</taxon>
        <taxon>Craniata</taxon>
        <taxon>Vertebrata</taxon>
        <taxon>Euteleostomi</taxon>
        <taxon>Actinopterygii</taxon>
        <taxon>Neopterygii</taxon>
        <taxon>Teleostei</taxon>
        <taxon>Neoteleostei</taxon>
        <taxon>Acanthomorphata</taxon>
        <taxon>Anabantaria</taxon>
        <taxon>Anabantiformes</taxon>
        <taxon>Channoidei</taxon>
        <taxon>Channidae</taxon>
        <taxon>Channa</taxon>
    </lineage>
</organism>
<accession>A0A6G1Q8I4</accession>
<keyword evidence="4" id="KW-0325">Glycoprotein</keyword>
<dbReference type="Proteomes" id="UP000503349">
    <property type="component" value="Chromosome 14"/>
</dbReference>
<comment type="subcellular location">
    <subcellularLocation>
        <location evidence="1">Membrane</location>
    </subcellularLocation>
</comment>
<keyword evidence="9" id="KW-1185">Reference proteome</keyword>
<sequence>MMSFIPVLGLLVCIKVQVFAGSTAVTPVFVQKGHDVLLEVRKDDVPEKFVLFLWTFREDVLVTFTPKSEPIVSERYTGRVEFSVENYSVKVKNLQETDSGLYTAQVTTNKQRTVAEYSVTVQDPVSPVVLTVDSVSRSTNLCNLTVTCRTQDSHISSTFTCDTQTCSQEEGERSKVTASGASLQVYLVNDSIICNHSNQVSWTKNQEQTKIWNFWPRNCGSENLSAGFSYCLVKTAVFSVGLIIMVSAVIGVHLMETFKKKNQEETKKQ</sequence>
<feature type="signal peptide" evidence="6">
    <location>
        <begin position="1"/>
        <end position="20"/>
    </location>
</feature>
<name>A0A6G1Q8I4_CHAAH</name>
<evidence type="ECO:0000256" key="2">
    <source>
        <dbReference type="ARBA" id="ARBA00022729"/>
    </source>
</evidence>
<evidence type="ECO:0000256" key="6">
    <source>
        <dbReference type="SAM" id="SignalP"/>
    </source>
</evidence>
<keyword evidence="5" id="KW-0812">Transmembrane</keyword>
<dbReference type="EMBL" id="CM015725">
    <property type="protein sequence ID" value="KAF3698643.1"/>
    <property type="molecule type" value="Genomic_DNA"/>
</dbReference>
<dbReference type="InterPro" id="IPR013783">
    <property type="entry name" value="Ig-like_fold"/>
</dbReference>
<dbReference type="PANTHER" id="PTHR12080:SF80">
    <property type="entry name" value="IMMUNOGLOBULIN V-SET DOMAIN-CONTAINING PROTEIN"/>
    <property type="match status" value="1"/>
</dbReference>
<dbReference type="Pfam" id="PF07686">
    <property type="entry name" value="V-set"/>
    <property type="match status" value="1"/>
</dbReference>
<dbReference type="InterPro" id="IPR036179">
    <property type="entry name" value="Ig-like_dom_sf"/>
</dbReference>
<dbReference type="Gene3D" id="2.60.40.10">
    <property type="entry name" value="Immunoglobulins"/>
    <property type="match status" value="1"/>
</dbReference>